<dbReference type="OMA" id="WITGAEN"/>
<dbReference type="GO" id="GO:0005737">
    <property type="term" value="C:cytoplasm"/>
    <property type="evidence" value="ECO:0007669"/>
    <property type="project" value="TreeGrafter"/>
</dbReference>
<evidence type="ECO:0000259" key="10">
    <source>
        <dbReference type="PROSITE" id="PS51154"/>
    </source>
</evidence>
<evidence type="ECO:0000256" key="5">
    <source>
        <dbReference type="ARBA" id="ARBA00023242"/>
    </source>
</evidence>
<keyword evidence="7" id="KW-0472">Membrane</keyword>
<dbReference type="InterPro" id="IPR043472">
    <property type="entry name" value="Macro_dom-like"/>
</dbReference>
<dbReference type="Pfam" id="PF01661">
    <property type="entry name" value="Macro"/>
    <property type="match status" value="1"/>
</dbReference>
<dbReference type="RefSeq" id="XP_055878419.1">
    <property type="nucleotide sequence ID" value="XM_056022444.1"/>
</dbReference>
<keyword evidence="4 6" id="KW-0520">NAD</keyword>
<dbReference type="RefSeq" id="XP_055878418.1">
    <property type="nucleotide sequence ID" value="XM_056022443.1"/>
</dbReference>
<protein>
    <recommendedName>
        <fullName evidence="6">Poly [ADP-ribose] polymerase</fullName>
        <shortName evidence="6">PARP</shortName>
        <ecNumber evidence="6">2.4.2.-</ecNumber>
    </recommendedName>
</protein>
<evidence type="ECO:0000259" key="8">
    <source>
        <dbReference type="PROSITE" id="PS50918"/>
    </source>
</evidence>
<reference evidence="12 13" key="1">
    <citation type="submission" date="2025-04" db="UniProtKB">
        <authorList>
            <consortium name="RefSeq"/>
        </authorList>
    </citation>
    <scope>IDENTIFICATION</scope>
</reference>
<dbReference type="CDD" id="cd02903">
    <property type="entry name" value="Macro_BAL-like"/>
    <property type="match status" value="1"/>
</dbReference>
<evidence type="ECO:0000256" key="4">
    <source>
        <dbReference type="ARBA" id="ARBA00023027"/>
    </source>
</evidence>
<evidence type="ECO:0000256" key="6">
    <source>
        <dbReference type="RuleBase" id="RU362114"/>
    </source>
</evidence>
<dbReference type="CDD" id="cd01439">
    <property type="entry name" value="TCCD_inducible_PARP_like"/>
    <property type="match status" value="1"/>
</dbReference>
<dbReference type="GeneID" id="106052003"/>
<keyword evidence="5" id="KW-0539">Nucleus</keyword>
<dbReference type="GO" id="GO:0003714">
    <property type="term" value="F:transcription corepressor activity"/>
    <property type="evidence" value="ECO:0007669"/>
    <property type="project" value="TreeGrafter"/>
</dbReference>
<evidence type="ECO:0000259" key="9">
    <source>
        <dbReference type="PROSITE" id="PS51059"/>
    </source>
</evidence>
<dbReference type="Gene3D" id="3.30.720.50">
    <property type="match status" value="1"/>
</dbReference>
<organism evidence="11 15">
    <name type="scientific">Biomphalaria glabrata</name>
    <name type="common">Bloodfluke planorb</name>
    <name type="synonym">Freshwater snail</name>
    <dbReference type="NCBI Taxonomy" id="6526"/>
    <lineage>
        <taxon>Eukaryota</taxon>
        <taxon>Metazoa</taxon>
        <taxon>Spiralia</taxon>
        <taxon>Lophotrochozoa</taxon>
        <taxon>Mollusca</taxon>
        <taxon>Gastropoda</taxon>
        <taxon>Heterobranchia</taxon>
        <taxon>Euthyneura</taxon>
        <taxon>Panpulmonata</taxon>
        <taxon>Hygrophila</taxon>
        <taxon>Lymnaeoidea</taxon>
        <taxon>Planorbidae</taxon>
        <taxon>Biomphalaria</taxon>
    </lineage>
</organism>
<dbReference type="PANTHER" id="PTHR14453">
    <property type="entry name" value="PARP/ZINC FINGER CCCH TYPE DOMAIN CONTAINING PROTEIN"/>
    <property type="match status" value="1"/>
</dbReference>
<dbReference type="SUPFAM" id="SSF52949">
    <property type="entry name" value="Macro domain-like"/>
    <property type="match status" value="2"/>
</dbReference>
<dbReference type="GO" id="GO:0010629">
    <property type="term" value="P:negative regulation of gene expression"/>
    <property type="evidence" value="ECO:0007669"/>
    <property type="project" value="TreeGrafter"/>
</dbReference>
<feature type="domain" description="Macro" evidence="10">
    <location>
        <begin position="488"/>
        <end position="664"/>
    </location>
</feature>
<dbReference type="InterPro" id="IPR012317">
    <property type="entry name" value="Poly(ADP-ribose)pol_cat_dom"/>
</dbReference>
<dbReference type="OrthoDB" id="406099at2759"/>
<dbReference type="SUPFAM" id="SSF56399">
    <property type="entry name" value="ADP-ribosylation"/>
    <property type="match status" value="1"/>
</dbReference>
<evidence type="ECO:0000256" key="7">
    <source>
        <dbReference type="SAM" id="Phobius"/>
    </source>
</evidence>
<dbReference type="Gene3D" id="3.90.228.10">
    <property type="match status" value="1"/>
</dbReference>
<dbReference type="EC" id="2.4.2.-" evidence="6"/>
<dbReference type="RefSeq" id="XP_055878422.1">
    <property type="nucleotide sequence ID" value="XM_056022447.1"/>
</dbReference>
<dbReference type="Pfam" id="PF02825">
    <property type="entry name" value="WWE"/>
    <property type="match status" value="1"/>
</dbReference>
<evidence type="ECO:0000256" key="1">
    <source>
        <dbReference type="ARBA" id="ARBA00004123"/>
    </source>
</evidence>
<feature type="domain" description="Macro" evidence="10">
    <location>
        <begin position="293"/>
        <end position="472"/>
    </location>
</feature>
<gene>
    <name evidence="12 13 14 15" type="primary">LOC106052003</name>
</gene>
<feature type="domain" description="WWE" evidence="8">
    <location>
        <begin position="830"/>
        <end position="911"/>
    </location>
</feature>
<dbReference type="GO" id="GO:0005634">
    <property type="term" value="C:nucleus"/>
    <property type="evidence" value="ECO:0007669"/>
    <property type="project" value="UniProtKB-SubCell"/>
</dbReference>
<keyword evidence="7" id="KW-1133">Transmembrane helix</keyword>
<dbReference type="RefSeq" id="XP_055878420.1">
    <property type="nucleotide sequence ID" value="XM_056022445.1"/>
</dbReference>
<dbReference type="GO" id="GO:0003950">
    <property type="term" value="F:NAD+ poly-ADP-ribosyltransferase activity"/>
    <property type="evidence" value="ECO:0007669"/>
    <property type="project" value="UniProtKB-UniRule"/>
</dbReference>
<dbReference type="SMART" id="SM00506">
    <property type="entry name" value="A1pp"/>
    <property type="match status" value="1"/>
</dbReference>
<dbReference type="PROSITE" id="PS51059">
    <property type="entry name" value="PARP_CATALYTIC"/>
    <property type="match status" value="1"/>
</dbReference>
<dbReference type="Gene3D" id="3.40.220.10">
    <property type="entry name" value="Leucine Aminopeptidase, subunit E, domain 1"/>
    <property type="match status" value="2"/>
</dbReference>
<dbReference type="PROSITE" id="PS51154">
    <property type="entry name" value="MACRO"/>
    <property type="match status" value="2"/>
</dbReference>
<evidence type="ECO:0000313" key="15">
    <source>
        <dbReference type="RefSeq" id="XP_055878422.1"/>
    </source>
</evidence>
<sequence length="1118" mass="127373">MDTRHLFNINQGDFFEFLLNGTAHWGISIDNNICVYAGIDEVTDSDSFFRQFPSYTVKVTKMQQLVLTGNLQRNSSELGLWSNGTAVAVKALKHIGSKNWRSSREFVDYCKGNIWLYVIVCLFLVMLSIFTPTENASPIFLNHPGFRCAFAICAIFVIYILVTNKRNEFLRVKENPFTGVKRDFMNKYLMEDLNRFNWLHKGVAEIKLTPEMLILTGKIQYFLVCDNFVQHLTTTINVHKTQIEMFGIQEYLQGDRGKDLVRKLEFENRCLVDIFWDVKPETKNETRDFPDKSDIYCGWNFGNIYVRVIQGEIDKQKTDVIVSTVDKSLNLSLGTMASSVLRAAGDIIQIELRKRYKTGIAVGDYAQSSGGMLPCNYILHVCLPFYRPDNTRQIQNIISKLLNGAESLKAKSISFPALGTGILRYPPDISAEVIMEAIRQHATKNTHTLQFVNIVVFPKDKKCFDAVFARGGTLFNDNSGNLNDGISKVEGDVYQCGKVFLKIKQGDITKQNTDVIVNGLKDSVDLATSGQVGADLLEKSGQSLQRECNLKKNEMLLKGVMVTSAPKLFCKHIVHISLNKFDHSMDRGILMAFTEAEKLGAKSVSLPALQSVDKKTKAKTMKKWIFQSLKQFSKLEPQNVVNIKLVTNEPAILDEFFKDSHNLKNSTPARRISMNVKIQIYSADAHRNAEISRKLQEQCALAYNDIQKEESNLHQLTVKQIEKLKNLGIEHNIKVDISCQDGLVRMKGFDLERISQIYGKLKKMTKTAEETRELSNVYVKLKEMTGAEETSDISQVNCKLNEIAEVEDTSCNKHEMLDSFNIPLNETSVNDSAETSLPRSPSVQWVYGQGKNWNNYDTLLNSEIEKEYHNKASHFTRQDANGNKYFIDFTSMTEIHLDINDKKDSTLKIKRLSEAKDLTRTNSWPKYWDLMAHNKNLEVCDLNSKSLEYKEVKDHFKLSLNGRSVKIEKIQRIQNKSLFLQFCAKKDELELHNPENHQNERKLFHGTSASSINQINEIGFNRSFCGKNGTAYGKGVYFATESSYSTNYAEPDHRGKRYMYRARVLTGQFIATSPETKCPPKKPGTNRPYDSGGNKNQGIFVIFHDAQMYPEYLITYLL</sequence>
<feature type="transmembrane region" description="Helical" evidence="7">
    <location>
        <begin position="114"/>
        <end position="132"/>
    </location>
</feature>
<feature type="transmembrane region" description="Helical" evidence="7">
    <location>
        <begin position="144"/>
        <end position="162"/>
    </location>
</feature>
<evidence type="ECO:0000256" key="2">
    <source>
        <dbReference type="ARBA" id="ARBA00022676"/>
    </source>
</evidence>
<dbReference type="AlphaFoldDB" id="A0A9W2ZTT9"/>
<proteinExistence type="predicted"/>
<evidence type="ECO:0000313" key="13">
    <source>
        <dbReference type="RefSeq" id="XP_055878419.1"/>
    </source>
</evidence>
<keyword evidence="3 6" id="KW-0808">Transferase</keyword>
<dbReference type="PROSITE" id="PS50918">
    <property type="entry name" value="WWE"/>
    <property type="match status" value="1"/>
</dbReference>
<dbReference type="InterPro" id="IPR002589">
    <property type="entry name" value="Macro_dom"/>
</dbReference>
<keyword evidence="11" id="KW-1185">Reference proteome</keyword>
<evidence type="ECO:0000256" key="3">
    <source>
        <dbReference type="ARBA" id="ARBA00022679"/>
    </source>
</evidence>
<dbReference type="Proteomes" id="UP001165740">
    <property type="component" value="Chromosome 3"/>
</dbReference>
<dbReference type="SUPFAM" id="SSF117839">
    <property type="entry name" value="WWE domain"/>
    <property type="match status" value="1"/>
</dbReference>
<dbReference type="InterPro" id="IPR037197">
    <property type="entry name" value="WWE_dom_sf"/>
</dbReference>
<feature type="domain" description="PARP catalytic" evidence="9">
    <location>
        <begin position="924"/>
        <end position="1118"/>
    </location>
</feature>
<dbReference type="PANTHER" id="PTHR14453:SF67">
    <property type="entry name" value="POLY [ADP-RIBOSE] POLYMERASE"/>
    <property type="match status" value="1"/>
</dbReference>
<keyword evidence="7" id="KW-0812">Transmembrane</keyword>
<dbReference type="InterPro" id="IPR004170">
    <property type="entry name" value="WWE_dom"/>
</dbReference>
<keyword evidence="2 6" id="KW-0328">Glycosyltransferase</keyword>
<evidence type="ECO:0000313" key="12">
    <source>
        <dbReference type="RefSeq" id="XP_055878418.1"/>
    </source>
</evidence>
<evidence type="ECO:0000313" key="11">
    <source>
        <dbReference type="Proteomes" id="UP001165740"/>
    </source>
</evidence>
<evidence type="ECO:0000313" key="14">
    <source>
        <dbReference type="RefSeq" id="XP_055878420.1"/>
    </source>
</evidence>
<dbReference type="Pfam" id="PF00644">
    <property type="entry name" value="PARP"/>
    <property type="match status" value="1"/>
</dbReference>
<comment type="subcellular location">
    <subcellularLocation>
        <location evidence="1">Nucleus</location>
    </subcellularLocation>
</comment>
<dbReference type="InterPro" id="IPR052056">
    <property type="entry name" value="Mono-ARTD/PARP"/>
</dbReference>
<name>A0A9W2ZTT9_BIOGL</name>
<accession>A0A9W2ZTT9</accession>